<dbReference type="AlphaFoldDB" id="A0A433Q7S5"/>
<dbReference type="Gene3D" id="3.40.630.30">
    <property type="match status" value="1"/>
</dbReference>
<evidence type="ECO:0000313" key="3">
    <source>
        <dbReference type="Proteomes" id="UP000274822"/>
    </source>
</evidence>
<keyword evidence="2" id="KW-0808">Transferase</keyword>
<gene>
    <name evidence="2" type="ORF">BC938DRAFT_471614</name>
</gene>
<feature type="domain" description="N-acetyltransferase" evidence="1">
    <location>
        <begin position="55"/>
        <end position="196"/>
    </location>
</feature>
<dbReference type="GO" id="GO:0016747">
    <property type="term" value="F:acyltransferase activity, transferring groups other than amino-acyl groups"/>
    <property type="evidence" value="ECO:0007669"/>
    <property type="project" value="InterPro"/>
</dbReference>
<protein>
    <submittedName>
        <fullName evidence="2">Acyl-CoA N-acyltransferase</fullName>
    </submittedName>
</protein>
<dbReference type="PROSITE" id="PS51186">
    <property type="entry name" value="GNAT"/>
    <property type="match status" value="1"/>
</dbReference>
<name>A0A433Q7S5_9FUNG</name>
<dbReference type="PANTHER" id="PTHR43792">
    <property type="entry name" value="GNAT FAMILY, PUTATIVE (AFU_ORTHOLOGUE AFUA_3G00765)-RELATED-RELATED"/>
    <property type="match status" value="1"/>
</dbReference>
<dbReference type="Proteomes" id="UP000274822">
    <property type="component" value="Unassembled WGS sequence"/>
</dbReference>
<evidence type="ECO:0000313" key="2">
    <source>
        <dbReference type="EMBL" id="RUS25809.1"/>
    </source>
</evidence>
<evidence type="ECO:0000259" key="1">
    <source>
        <dbReference type="PROSITE" id="PS51186"/>
    </source>
</evidence>
<dbReference type="InterPro" id="IPR000182">
    <property type="entry name" value="GNAT_dom"/>
</dbReference>
<keyword evidence="3" id="KW-1185">Reference proteome</keyword>
<dbReference type="InterPro" id="IPR016181">
    <property type="entry name" value="Acyl_CoA_acyltransferase"/>
</dbReference>
<accession>A0A433Q7S5</accession>
<keyword evidence="2" id="KW-0012">Acyltransferase</keyword>
<dbReference type="EMBL" id="RBNJ01011977">
    <property type="protein sequence ID" value="RUS25809.1"/>
    <property type="molecule type" value="Genomic_DNA"/>
</dbReference>
<comment type="caution">
    <text evidence="2">The sequence shown here is derived from an EMBL/GenBank/DDBJ whole genome shotgun (WGS) entry which is preliminary data.</text>
</comment>
<sequence length="216" mass="24484">MSTASETSDSSVLDFPSADSTFFKANTYHITPDVCLTPFLNTDVLALVHIHATSPNIERFTNNTQNPYTVTDAVEFLLRAQRDLIHEPTGTCLKFAIRDSRTMKLVGLLGVFRSWKYGPGDERWWSLGYALAEAWTRRGIVTACVRCVMEQVGRKLGARWWECQAMVGNLASRKVLEKCGFVLVEEVEGGMEKRVRGPDGKIRVERIDAWFFEKKE</sequence>
<dbReference type="InterPro" id="IPR051531">
    <property type="entry name" value="N-acetyltransferase"/>
</dbReference>
<organism evidence="2 3">
    <name type="scientific">Jimgerdemannia flammicorona</name>
    <dbReference type="NCBI Taxonomy" id="994334"/>
    <lineage>
        <taxon>Eukaryota</taxon>
        <taxon>Fungi</taxon>
        <taxon>Fungi incertae sedis</taxon>
        <taxon>Mucoromycota</taxon>
        <taxon>Mucoromycotina</taxon>
        <taxon>Endogonomycetes</taxon>
        <taxon>Endogonales</taxon>
        <taxon>Endogonaceae</taxon>
        <taxon>Jimgerdemannia</taxon>
    </lineage>
</organism>
<dbReference type="Pfam" id="PF13302">
    <property type="entry name" value="Acetyltransf_3"/>
    <property type="match status" value="1"/>
</dbReference>
<reference evidence="2 3" key="1">
    <citation type="journal article" date="2018" name="New Phytol.">
        <title>Phylogenomics of Endogonaceae and evolution of mycorrhizas within Mucoromycota.</title>
        <authorList>
            <person name="Chang Y."/>
            <person name="Desiro A."/>
            <person name="Na H."/>
            <person name="Sandor L."/>
            <person name="Lipzen A."/>
            <person name="Clum A."/>
            <person name="Barry K."/>
            <person name="Grigoriev I.V."/>
            <person name="Martin F.M."/>
            <person name="Stajich J.E."/>
            <person name="Smith M.E."/>
            <person name="Bonito G."/>
            <person name="Spatafora J.W."/>
        </authorList>
    </citation>
    <scope>NUCLEOTIDE SEQUENCE [LARGE SCALE GENOMIC DNA]</scope>
    <source>
        <strain evidence="2 3">AD002</strain>
    </source>
</reference>
<proteinExistence type="predicted"/>
<dbReference type="SUPFAM" id="SSF55729">
    <property type="entry name" value="Acyl-CoA N-acyltransferases (Nat)"/>
    <property type="match status" value="1"/>
</dbReference>